<reference evidence="4" key="1">
    <citation type="submission" date="2023-07" db="EMBL/GenBank/DDBJ databases">
        <title>Brevundimonas soil sp. nov., isolated from the soil of chemical plant.</title>
        <authorList>
            <person name="Wu N."/>
        </authorList>
    </citation>
    <scope>NUCLEOTIDE SEQUENCE</scope>
    <source>
        <strain evidence="4">XZ-24</strain>
    </source>
</reference>
<dbReference type="SUPFAM" id="SSF52833">
    <property type="entry name" value="Thioredoxin-like"/>
    <property type="match status" value="1"/>
</dbReference>
<keyword evidence="5" id="KW-1185">Reference proteome</keyword>
<organism evidence="4 5">
    <name type="scientific">Peiella sedimenti</name>
    <dbReference type="NCBI Taxonomy" id="3061083"/>
    <lineage>
        <taxon>Bacteria</taxon>
        <taxon>Pseudomonadati</taxon>
        <taxon>Pseudomonadota</taxon>
        <taxon>Alphaproteobacteria</taxon>
        <taxon>Caulobacterales</taxon>
        <taxon>Caulobacteraceae</taxon>
        <taxon>Peiella</taxon>
    </lineage>
</organism>
<comment type="similarity">
    <text evidence="1">Belongs to the thioredoxin family. DsbA subfamily.</text>
</comment>
<dbReference type="RefSeq" id="WP_302110363.1">
    <property type="nucleotide sequence ID" value="NZ_JAUKTR010000004.1"/>
</dbReference>
<dbReference type="InterPro" id="IPR036249">
    <property type="entry name" value="Thioredoxin-like_sf"/>
</dbReference>
<dbReference type="PANTHER" id="PTHR13887:SF56">
    <property type="entry name" value="THIOREDOXIN-LIKE REDUCTASE RV2466C"/>
    <property type="match status" value="1"/>
</dbReference>
<evidence type="ECO:0000313" key="5">
    <source>
        <dbReference type="Proteomes" id="UP001169063"/>
    </source>
</evidence>
<dbReference type="Pfam" id="PF13462">
    <property type="entry name" value="Thioredoxin_4"/>
    <property type="match status" value="1"/>
</dbReference>
<dbReference type="PANTHER" id="PTHR13887">
    <property type="entry name" value="GLUTATHIONE S-TRANSFERASE KAPPA"/>
    <property type="match status" value="1"/>
</dbReference>
<feature type="domain" description="Thioredoxin-like fold" evidence="3">
    <location>
        <begin position="34"/>
        <end position="200"/>
    </location>
</feature>
<dbReference type="PROSITE" id="PS51318">
    <property type="entry name" value="TAT"/>
    <property type="match status" value="1"/>
</dbReference>
<dbReference type="PROSITE" id="PS51257">
    <property type="entry name" value="PROKAR_LIPOPROTEIN"/>
    <property type="match status" value="1"/>
</dbReference>
<dbReference type="EMBL" id="JAUKTR010000004">
    <property type="protein sequence ID" value="MDO1559931.1"/>
    <property type="molecule type" value="Genomic_DNA"/>
</dbReference>
<gene>
    <name evidence="4" type="ORF">Q0812_10895</name>
</gene>
<evidence type="ECO:0000259" key="3">
    <source>
        <dbReference type="Pfam" id="PF13462"/>
    </source>
</evidence>
<dbReference type="InterPro" id="IPR012336">
    <property type="entry name" value="Thioredoxin-like_fold"/>
</dbReference>
<feature type="chain" id="PRO_5045998648" evidence="2">
    <location>
        <begin position="23"/>
        <end position="207"/>
    </location>
</feature>
<dbReference type="Proteomes" id="UP001169063">
    <property type="component" value="Unassembled WGS sequence"/>
</dbReference>
<evidence type="ECO:0000313" key="4">
    <source>
        <dbReference type="EMBL" id="MDO1559931.1"/>
    </source>
</evidence>
<dbReference type="Gene3D" id="3.40.30.10">
    <property type="entry name" value="Glutaredoxin"/>
    <property type="match status" value="1"/>
</dbReference>
<evidence type="ECO:0000256" key="2">
    <source>
        <dbReference type="SAM" id="SignalP"/>
    </source>
</evidence>
<accession>A0ABT8SMX8</accession>
<proteinExistence type="inferred from homology"/>
<comment type="caution">
    <text evidence="4">The sequence shown here is derived from an EMBL/GenBank/DDBJ whole genome shotgun (WGS) entry which is preliminary data.</text>
</comment>
<keyword evidence="2" id="KW-0732">Signal</keyword>
<sequence length="207" mass="21964">MNALLRRTFIAAAAVTGALALAACNGNGGAAASAEGDMTLGNDNAAVTVVEYASVTCGHCAAWNETVWPEFKRKYVDTGKVKYVFREFPTAPAPVAAAGFLLARCAGEERYFEVVDAIFRSQADWQAGTNPRDSLLNIARSVGMNEQEFQRCVSDEDAIAAFEERTQAAIAAGVTGTPAFYVNGEAVQDSSMANLERVIDPLLAQQG</sequence>
<name>A0ABT8SMX8_9CAUL</name>
<evidence type="ECO:0000256" key="1">
    <source>
        <dbReference type="ARBA" id="ARBA00005791"/>
    </source>
</evidence>
<dbReference type="InterPro" id="IPR006311">
    <property type="entry name" value="TAT_signal"/>
</dbReference>
<feature type="signal peptide" evidence="2">
    <location>
        <begin position="1"/>
        <end position="22"/>
    </location>
</feature>
<protein>
    <submittedName>
        <fullName evidence="4">DsbA family protein</fullName>
    </submittedName>
</protein>